<accession>A0A6B3LW62</accession>
<dbReference type="RefSeq" id="WP_163914284.1">
    <property type="nucleotide sequence ID" value="NZ_JAAGWD010000003.1"/>
</dbReference>
<organism evidence="4 5">
    <name type="scientific">Pontibacter burrus</name>
    <dbReference type="NCBI Taxonomy" id="2704466"/>
    <lineage>
        <taxon>Bacteria</taxon>
        <taxon>Pseudomonadati</taxon>
        <taxon>Bacteroidota</taxon>
        <taxon>Cytophagia</taxon>
        <taxon>Cytophagales</taxon>
        <taxon>Hymenobacteraceae</taxon>
        <taxon>Pontibacter</taxon>
    </lineage>
</organism>
<evidence type="ECO:0000256" key="3">
    <source>
        <dbReference type="ARBA" id="ARBA00023136"/>
    </source>
</evidence>
<dbReference type="EMBL" id="JAAGWD010000003">
    <property type="protein sequence ID" value="NEM97684.1"/>
    <property type="molecule type" value="Genomic_DNA"/>
</dbReference>
<keyword evidence="2" id="KW-1003">Cell membrane</keyword>
<dbReference type="GO" id="GO:0005886">
    <property type="term" value="C:plasma membrane"/>
    <property type="evidence" value="ECO:0007669"/>
    <property type="project" value="UniProtKB-SubCell"/>
</dbReference>
<dbReference type="PROSITE" id="PS51257">
    <property type="entry name" value="PROKAR_LIPOPROTEIN"/>
    <property type="match status" value="1"/>
</dbReference>
<dbReference type="InterPro" id="IPR009722">
    <property type="entry name" value="YjiK/CarP"/>
</dbReference>
<evidence type="ECO:0008006" key="6">
    <source>
        <dbReference type="Google" id="ProtNLM"/>
    </source>
</evidence>
<evidence type="ECO:0000256" key="2">
    <source>
        <dbReference type="ARBA" id="ARBA00022475"/>
    </source>
</evidence>
<evidence type="ECO:0000313" key="4">
    <source>
        <dbReference type="EMBL" id="NEM97684.1"/>
    </source>
</evidence>
<dbReference type="AlphaFoldDB" id="A0A6B3LW62"/>
<reference evidence="4 5" key="1">
    <citation type="submission" date="2020-02" db="EMBL/GenBank/DDBJ databases">
        <authorList>
            <person name="Kim M.K."/>
        </authorList>
    </citation>
    <scope>NUCLEOTIDE SEQUENCE [LARGE SCALE GENOMIC DNA]</scope>
    <source>
        <strain evidence="4 5">BT327</strain>
    </source>
</reference>
<name>A0A6B3LW62_9BACT</name>
<comment type="caution">
    <text evidence="4">The sequence shown here is derived from an EMBL/GenBank/DDBJ whole genome shotgun (WGS) entry which is preliminary data.</text>
</comment>
<proteinExistence type="predicted"/>
<evidence type="ECO:0000313" key="5">
    <source>
        <dbReference type="Proteomes" id="UP000474777"/>
    </source>
</evidence>
<gene>
    <name evidence="4" type="ORF">GXP69_08255</name>
</gene>
<dbReference type="Proteomes" id="UP000474777">
    <property type="component" value="Unassembled WGS sequence"/>
</dbReference>
<comment type="subcellular location">
    <subcellularLocation>
        <location evidence="1">Cell membrane</location>
    </subcellularLocation>
</comment>
<protein>
    <recommendedName>
        <fullName evidence="6">PE-PGRS family protein</fullName>
    </recommendedName>
</protein>
<keyword evidence="5" id="KW-1185">Reference proteome</keyword>
<evidence type="ECO:0000256" key="1">
    <source>
        <dbReference type="ARBA" id="ARBA00004236"/>
    </source>
</evidence>
<dbReference type="Pfam" id="PF06977">
    <property type="entry name" value="SdiA-regulated"/>
    <property type="match status" value="1"/>
</dbReference>
<sequence>MRGRGVVFGLIVIGVFLAGCQKEEEALTAAHFKPTPKSIVLTTAIDEVSGIADSKINPGHLWVHEDSGNPAAIYLLNHNGELVKTIKLDGTVNRDWEDIVLAGNYLYIADTGDNNRKYATSTIYKFKEPTINTDVVQQIETIRFRYPDGPHDTEALLVDPVSEAIYLITKSDKPAQIYKLEQQNQQHGKLQMAELVGTLNHSNIVSAAMSENGRSIIIKTYSGLFVYHREAQQTIADALQNPYTKLPYKTEPQGEAVCFSTSGNGYYTLSEKAFASTTSLHYYSFSF</sequence>
<keyword evidence="3" id="KW-0472">Membrane</keyword>
<dbReference type="SUPFAM" id="SSF63825">
    <property type="entry name" value="YWTD domain"/>
    <property type="match status" value="1"/>
</dbReference>